<dbReference type="InterPro" id="IPR049751">
    <property type="entry name" value="TraI/MobA_relaxases"/>
</dbReference>
<keyword evidence="5" id="KW-1185">Reference proteome</keyword>
<sequence>MISRRISCKPQNDNYRRLADYIADAKNKGEKTLYSWNDGCWAGDNYQLAVQEVLDTQDLNQRTRKEKTYHLIVSFRPEDEALLTPEKCKEIEKEFAKVLGFEEHQRHCGVHKNTNNLHMHIAYNMIHPETLTRHEPYRDYFKRDRLHRELELKFGLKFDNGRQKNLEPKRNNDRAETYEAHSGQQSFDSYVKERKDFIFKSLDNAQSWQDFHNSLAQIGIEVKARGNGCIIKDKHSNTAVKASRLDRNFTKGKLEAKLGQYQKPIAAVQSKDEQERYVSRPLHKKRGELYSLYREAIDGRKKAYEEIKAEQDERWNKATAFWGSKIKEIKRDRKLSPKDRSRLLALATGKKTETIEAIKADVASRRAEVRKQSPFNRWNDFLKWKAENGEEIALQVLRSKKEPIESKPQAEFVKADPSAPNWKLKQSQFRVDSSLAWKDKRKLISIAKMLQLQAEEKKRYNISQRIERREKDKDGEFKSEKPMLNKLSWRVDSSGNILYTLESGGMVKDNGDKIFFSMSDPKAGLVAEKLAKRVFGPNVVMKGNEICRKGKRKLRTMTR</sequence>
<evidence type="ECO:0000313" key="5">
    <source>
        <dbReference type="Proteomes" id="UP000199053"/>
    </source>
</evidence>
<dbReference type="STRING" id="246191.SAMN05660337_1215"/>
<dbReference type="EMBL" id="FNGA01000002">
    <property type="protein sequence ID" value="SDK78220.1"/>
    <property type="molecule type" value="Genomic_DNA"/>
</dbReference>
<evidence type="ECO:0000259" key="3">
    <source>
        <dbReference type="Pfam" id="PF22863"/>
    </source>
</evidence>
<dbReference type="InterPro" id="IPR054462">
    <property type="entry name" value="TraI_M"/>
</dbReference>
<reference evidence="5" key="1">
    <citation type="submission" date="2016-10" db="EMBL/GenBank/DDBJ databases">
        <authorList>
            <person name="Varghese N."/>
            <person name="Submissions S."/>
        </authorList>
    </citation>
    <scope>NUCLEOTIDE SEQUENCE [LARGE SCALE GENOMIC DNA]</scope>
    <source>
        <strain evidence="5">DSM 16995</strain>
    </source>
</reference>
<protein>
    <submittedName>
        <fullName evidence="4">Relaxase/Mobilisation nuclease domain-containing protein</fullName>
    </submittedName>
</protein>
<dbReference type="InterPro" id="IPR005094">
    <property type="entry name" value="Endonuclease_MobA/VirD2"/>
</dbReference>
<proteinExistence type="predicted"/>
<accession>A0A1G9EQ18</accession>
<evidence type="ECO:0000313" key="4">
    <source>
        <dbReference type="EMBL" id="SDK78220.1"/>
    </source>
</evidence>
<feature type="compositionally biased region" description="Basic and acidic residues" evidence="1">
    <location>
        <begin position="161"/>
        <end position="179"/>
    </location>
</feature>
<dbReference type="AlphaFoldDB" id="A0A1G9EQ18"/>
<feature type="region of interest" description="Disordered" evidence="1">
    <location>
        <begin position="161"/>
        <end position="183"/>
    </location>
</feature>
<dbReference type="Proteomes" id="UP000199053">
    <property type="component" value="Unassembled WGS sequence"/>
</dbReference>
<name>A0A1G9EQ18_9BACT</name>
<gene>
    <name evidence="4" type="ORF">SAMN05660337_1215</name>
</gene>
<organism evidence="4 5">
    <name type="scientific">Maridesulfovibrio ferrireducens</name>
    <dbReference type="NCBI Taxonomy" id="246191"/>
    <lineage>
        <taxon>Bacteria</taxon>
        <taxon>Pseudomonadati</taxon>
        <taxon>Thermodesulfobacteriota</taxon>
        <taxon>Desulfovibrionia</taxon>
        <taxon>Desulfovibrionales</taxon>
        <taxon>Desulfovibrionaceae</taxon>
        <taxon>Maridesulfovibrio</taxon>
    </lineage>
</organism>
<feature type="domain" description="TraI-like middle" evidence="3">
    <location>
        <begin position="172"/>
        <end position="263"/>
    </location>
</feature>
<dbReference type="NCBIfam" id="NF041893">
    <property type="entry name" value="TraI_MobP_relax"/>
    <property type="match status" value="1"/>
</dbReference>
<dbReference type="Pfam" id="PF03432">
    <property type="entry name" value="Relaxase"/>
    <property type="match status" value="1"/>
</dbReference>
<dbReference type="RefSeq" id="WP_244512203.1">
    <property type="nucleotide sequence ID" value="NZ_FNGA01000002.1"/>
</dbReference>
<evidence type="ECO:0000259" key="2">
    <source>
        <dbReference type="Pfam" id="PF03432"/>
    </source>
</evidence>
<dbReference type="Pfam" id="PF22863">
    <property type="entry name" value="TraI_middle"/>
    <property type="match status" value="1"/>
</dbReference>
<feature type="domain" description="MobA/VirD2-like nuclease" evidence="2">
    <location>
        <begin position="21"/>
        <end position="156"/>
    </location>
</feature>
<evidence type="ECO:0000256" key="1">
    <source>
        <dbReference type="SAM" id="MobiDB-lite"/>
    </source>
</evidence>